<evidence type="ECO:0000313" key="1">
    <source>
        <dbReference type="EMBL" id="CAG9311443.1"/>
    </source>
</evidence>
<comment type="caution">
    <text evidence="1">The sequence shown here is derived from an EMBL/GenBank/DDBJ whole genome shotgun (WGS) entry which is preliminary data.</text>
</comment>
<dbReference type="EMBL" id="CAJZBQ010000004">
    <property type="protein sequence ID" value="CAG9311443.1"/>
    <property type="molecule type" value="Genomic_DNA"/>
</dbReference>
<gene>
    <name evidence="1" type="ORF">BSTOLATCC_MIC3733</name>
</gene>
<name>A0AAU9IGZ3_9CILI</name>
<proteinExistence type="predicted"/>
<organism evidence="1 2">
    <name type="scientific">Blepharisma stoltei</name>
    <dbReference type="NCBI Taxonomy" id="1481888"/>
    <lineage>
        <taxon>Eukaryota</taxon>
        <taxon>Sar</taxon>
        <taxon>Alveolata</taxon>
        <taxon>Ciliophora</taxon>
        <taxon>Postciliodesmatophora</taxon>
        <taxon>Heterotrichea</taxon>
        <taxon>Heterotrichida</taxon>
        <taxon>Blepharismidae</taxon>
        <taxon>Blepharisma</taxon>
    </lineage>
</organism>
<protein>
    <submittedName>
        <fullName evidence="1">Uncharacterized protein</fullName>
    </submittedName>
</protein>
<accession>A0AAU9IGZ3</accession>
<reference evidence="1" key="1">
    <citation type="submission" date="2021-09" db="EMBL/GenBank/DDBJ databases">
        <authorList>
            <consortium name="AG Swart"/>
            <person name="Singh M."/>
            <person name="Singh A."/>
            <person name="Seah K."/>
            <person name="Emmerich C."/>
        </authorList>
    </citation>
    <scope>NUCLEOTIDE SEQUENCE</scope>
    <source>
        <strain evidence="1">ATCC30299</strain>
    </source>
</reference>
<dbReference type="AlphaFoldDB" id="A0AAU9IGZ3"/>
<sequence length="258" mass="29594">MQINANNTKLDNCYLNNLALDLITENDHEAGYCLCSKCTCGQHICPRVIKTKAYPKSSLRSYYRQEYRKHPIAARPTHSASPIKPSLFKLESETTARREFTPYKIDYKPHQKITPEVPKLKFLSRSQYSQDFFDPGQVPVEKTRGAQARLHTGYHKFNAASTYSENFLRYELSPAKSYKPSETKNILLSASADEKVITTSRLNYIRHTYIPTGEFKPKDNTVTLLPFPTQYKTTSSLAFTETNDIPRIIRRARKAGDL</sequence>
<evidence type="ECO:0000313" key="2">
    <source>
        <dbReference type="Proteomes" id="UP001162131"/>
    </source>
</evidence>
<keyword evidence="2" id="KW-1185">Reference proteome</keyword>
<dbReference type="Proteomes" id="UP001162131">
    <property type="component" value="Unassembled WGS sequence"/>
</dbReference>